<accession>A0A821HH43</accession>
<evidence type="ECO:0000313" key="2">
    <source>
        <dbReference type="EMBL" id="CAF4684981.1"/>
    </source>
</evidence>
<organism evidence="2 3">
    <name type="scientific">Rotaria magnacalcarata</name>
    <dbReference type="NCBI Taxonomy" id="392030"/>
    <lineage>
        <taxon>Eukaryota</taxon>
        <taxon>Metazoa</taxon>
        <taxon>Spiralia</taxon>
        <taxon>Gnathifera</taxon>
        <taxon>Rotifera</taxon>
        <taxon>Eurotatoria</taxon>
        <taxon>Bdelloidea</taxon>
        <taxon>Philodinida</taxon>
        <taxon>Philodinidae</taxon>
        <taxon>Rotaria</taxon>
    </lineage>
</organism>
<dbReference type="Proteomes" id="UP000663866">
    <property type="component" value="Unassembled WGS sequence"/>
</dbReference>
<protein>
    <submittedName>
        <fullName evidence="2">Uncharacterized protein</fullName>
    </submittedName>
</protein>
<proteinExistence type="predicted"/>
<evidence type="ECO:0000313" key="3">
    <source>
        <dbReference type="Proteomes" id="UP000663866"/>
    </source>
</evidence>
<sequence>IDSYDNDVGRESTNLDGGFRVRGSDGSFVNNFASPRTPS</sequence>
<gene>
    <name evidence="2" type="ORF">OVN521_LOCUS47869</name>
</gene>
<dbReference type="EMBL" id="CAJOBG010096263">
    <property type="protein sequence ID" value="CAF4684981.1"/>
    <property type="molecule type" value="Genomic_DNA"/>
</dbReference>
<comment type="caution">
    <text evidence="2">The sequence shown here is derived from an EMBL/GenBank/DDBJ whole genome shotgun (WGS) entry which is preliminary data.</text>
</comment>
<dbReference type="AlphaFoldDB" id="A0A821HH43"/>
<reference evidence="2" key="1">
    <citation type="submission" date="2021-02" db="EMBL/GenBank/DDBJ databases">
        <authorList>
            <person name="Nowell W R."/>
        </authorList>
    </citation>
    <scope>NUCLEOTIDE SEQUENCE</scope>
</reference>
<feature type="region of interest" description="Disordered" evidence="1">
    <location>
        <begin position="1"/>
        <end position="20"/>
    </location>
</feature>
<keyword evidence="3" id="KW-1185">Reference proteome</keyword>
<name>A0A821HH43_9BILA</name>
<evidence type="ECO:0000256" key="1">
    <source>
        <dbReference type="SAM" id="MobiDB-lite"/>
    </source>
</evidence>
<feature type="non-terminal residue" evidence="2">
    <location>
        <position position="1"/>
    </location>
</feature>